<dbReference type="RefSeq" id="WP_276303306.1">
    <property type="nucleotide sequence ID" value="NZ_CP119992.1"/>
</dbReference>
<keyword evidence="1" id="KW-1133">Transmembrane helix</keyword>
<evidence type="ECO:0000256" key="1">
    <source>
        <dbReference type="SAM" id="Phobius"/>
    </source>
</evidence>
<feature type="transmembrane region" description="Helical" evidence="1">
    <location>
        <begin position="12"/>
        <end position="40"/>
    </location>
</feature>
<accession>A0ABD6AA57</accession>
<sequence>MASPHLQFLGGTFGIGLGVSLLVVGVLLVVGCVTSLAAVPTCSALEHPVTRAVLYVVVGLGSTVVGGRETLRAWRPPR</sequence>
<keyword evidence="1" id="KW-0472">Membrane</keyword>
<comment type="caution">
    <text evidence="2">The sequence shown here is derived from an EMBL/GenBank/DDBJ whole genome shotgun (WGS) entry which is preliminary data.</text>
</comment>
<dbReference type="GeneID" id="79315884"/>
<evidence type="ECO:0000313" key="2">
    <source>
        <dbReference type="EMBL" id="MFC7317446.1"/>
    </source>
</evidence>
<reference evidence="2 3" key="1">
    <citation type="journal article" date="2019" name="Int. J. Syst. Evol. Microbiol.">
        <title>The Global Catalogue of Microorganisms (GCM) 10K type strain sequencing project: providing services to taxonomists for standard genome sequencing and annotation.</title>
        <authorList>
            <consortium name="The Broad Institute Genomics Platform"/>
            <consortium name="The Broad Institute Genome Sequencing Center for Infectious Disease"/>
            <person name="Wu L."/>
            <person name="Ma J."/>
        </authorList>
    </citation>
    <scope>NUCLEOTIDE SEQUENCE [LARGE SCALE GENOMIC DNA]</scope>
    <source>
        <strain evidence="2 3">PSR21</strain>
    </source>
</reference>
<dbReference type="AlphaFoldDB" id="A0ABD6AA57"/>
<evidence type="ECO:0000313" key="3">
    <source>
        <dbReference type="Proteomes" id="UP001596547"/>
    </source>
</evidence>
<proteinExistence type="predicted"/>
<organism evidence="2 3">
    <name type="scientific">Halomarina halobia</name>
    <dbReference type="NCBI Taxonomy" id="3033386"/>
    <lineage>
        <taxon>Archaea</taxon>
        <taxon>Methanobacteriati</taxon>
        <taxon>Methanobacteriota</taxon>
        <taxon>Stenosarchaea group</taxon>
        <taxon>Halobacteria</taxon>
        <taxon>Halobacteriales</taxon>
        <taxon>Natronomonadaceae</taxon>
        <taxon>Halomarina</taxon>
    </lineage>
</organism>
<name>A0ABD6AA57_9EURY</name>
<keyword evidence="1" id="KW-0812">Transmembrane</keyword>
<protein>
    <submittedName>
        <fullName evidence="2">Uncharacterized protein</fullName>
    </submittedName>
</protein>
<dbReference type="Proteomes" id="UP001596547">
    <property type="component" value="Unassembled WGS sequence"/>
</dbReference>
<dbReference type="EMBL" id="JBHTBF010000002">
    <property type="protein sequence ID" value="MFC7317446.1"/>
    <property type="molecule type" value="Genomic_DNA"/>
</dbReference>
<gene>
    <name evidence="2" type="ORF">ACFQPE_11695</name>
</gene>
<keyword evidence="3" id="KW-1185">Reference proteome</keyword>